<dbReference type="Pfam" id="PF14501">
    <property type="entry name" value="HATPase_c_5"/>
    <property type="match status" value="1"/>
</dbReference>
<evidence type="ECO:0000313" key="3">
    <source>
        <dbReference type="Proteomes" id="UP000448177"/>
    </source>
</evidence>
<dbReference type="RefSeq" id="WP_081019681.1">
    <property type="nucleotide sequence ID" value="NZ_JAJBOB010000029.1"/>
</dbReference>
<name>A0A844KIN5_9FIRM</name>
<feature type="domain" description="Sensor histidine kinase NatK-like C-terminal" evidence="1">
    <location>
        <begin position="28"/>
        <end position="67"/>
    </location>
</feature>
<dbReference type="AlphaFoldDB" id="A0A844KIN5"/>
<reference evidence="2 3" key="1">
    <citation type="journal article" date="2019" name="Nat. Med.">
        <title>A library of human gut bacterial isolates paired with longitudinal multiomics data enables mechanistic microbiome research.</title>
        <authorList>
            <person name="Poyet M."/>
            <person name="Groussin M."/>
            <person name="Gibbons S.M."/>
            <person name="Avila-Pacheco J."/>
            <person name="Jiang X."/>
            <person name="Kearney S.M."/>
            <person name="Perrotta A.R."/>
            <person name="Berdy B."/>
            <person name="Zhao S."/>
            <person name="Lieberman T.D."/>
            <person name="Swanson P.K."/>
            <person name="Smith M."/>
            <person name="Roesemann S."/>
            <person name="Alexander J.E."/>
            <person name="Rich S.A."/>
            <person name="Livny J."/>
            <person name="Vlamakis H."/>
            <person name="Clish C."/>
            <person name="Bullock K."/>
            <person name="Deik A."/>
            <person name="Scott J."/>
            <person name="Pierce K.A."/>
            <person name="Xavier R.J."/>
            <person name="Alm E.J."/>
        </authorList>
    </citation>
    <scope>NUCLEOTIDE SEQUENCE [LARGE SCALE GENOMIC DNA]</scope>
    <source>
        <strain evidence="2 3">BIOML-A1</strain>
    </source>
</reference>
<gene>
    <name evidence="2" type="ORF">GMD21_15150</name>
</gene>
<sequence>MGLNNAKLNIAQNTNIFNKVSALNLSTTHTQKNNTIEDVQNHGLGLKSVSRIISNYNGTIKMYYDSSQKVFHTIILLNNA</sequence>
<comment type="caution">
    <text evidence="2">The sequence shown here is derived from an EMBL/GenBank/DDBJ whole genome shotgun (WGS) entry which is preliminary data.</text>
</comment>
<dbReference type="InterPro" id="IPR032834">
    <property type="entry name" value="NatK-like_C"/>
</dbReference>
<protein>
    <submittedName>
        <fullName evidence="2">GHKL domain-containing protein</fullName>
    </submittedName>
</protein>
<proteinExistence type="predicted"/>
<dbReference type="Proteomes" id="UP000448177">
    <property type="component" value="Unassembled WGS sequence"/>
</dbReference>
<dbReference type="EMBL" id="WNAF01000017">
    <property type="protein sequence ID" value="MTR77958.1"/>
    <property type="molecule type" value="Genomic_DNA"/>
</dbReference>
<evidence type="ECO:0000313" key="2">
    <source>
        <dbReference type="EMBL" id="MTR77958.1"/>
    </source>
</evidence>
<evidence type="ECO:0000259" key="1">
    <source>
        <dbReference type="Pfam" id="PF14501"/>
    </source>
</evidence>
<accession>A0A844KIN5</accession>
<organism evidence="2 3">
    <name type="scientific">Mediterraneibacter faecis</name>
    <dbReference type="NCBI Taxonomy" id="592978"/>
    <lineage>
        <taxon>Bacteria</taxon>
        <taxon>Bacillati</taxon>
        <taxon>Bacillota</taxon>
        <taxon>Clostridia</taxon>
        <taxon>Lachnospirales</taxon>
        <taxon>Lachnospiraceae</taxon>
        <taxon>Mediterraneibacter</taxon>
    </lineage>
</organism>
<keyword evidence="3" id="KW-1185">Reference proteome</keyword>